<dbReference type="Gene3D" id="3.40.50.2300">
    <property type="match status" value="1"/>
</dbReference>
<proteinExistence type="predicted"/>
<evidence type="ECO:0000313" key="2">
    <source>
        <dbReference type="Proteomes" id="UP001597186"/>
    </source>
</evidence>
<protein>
    <recommendedName>
        <fullName evidence="3">PIN domain-containing protein</fullName>
    </recommendedName>
</protein>
<gene>
    <name evidence="1" type="ORF">ACFTOW_13790</name>
</gene>
<reference evidence="2" key="1">
    <citation type="journal article" date="2019" name="Int. J. Syst. Evol. Microbiol.">
        <title>The Global Catalogue of Microorganisms (GCM) 10K type strain sequencing project: providing services to taxonomists for standard genome sequencing and annotation.</title>
        <authorList>
            <consortium name="The Broad Institute Genomics Platform"/>
            <consortium name="The Broad Institute Genome Sequencing Center for Infectious Disease"/>
            <person name="Wu L."/>
            <person name="Ma J."/>
        </authorList>
    </citation>
    <scope>NUCLEOTIDE SEQUENCE [LARGE SCALE GENOMIC DNA]</scope>
    <source>
        <strain evidence="2">CGMCC 1.12477</strain>
    </source>
</reference>
<sequence>MIEQELISERHMPHDAQTRPDLPVYVVMDSNVLIAEDLCGSLKAAGPCRVINVPTPSELVEMLEHEPVVSAAFLEIRYDHLLQEGLDQVLLARGAKIILTMGEDDECRVQKHGWTMLLRPFTEEMIRSALQPSAQGA</sequence>
<accession>A0ABW4EK03</accession>
<keyword evidence="2" id="KW-1185">Reference proteome</keyword>
<organism evidence="1 2">
    <name type="scientific">Lacimonas salitolerans</name>
    <dbReference type="NCBI Taxonomy" id="1323750"/>
    <lineage>
        <taxon>Bacteria</taxon>
        <taxon>Pseudomonadati</taxon>
        <taxon>Pseudomonadota</taxon>
        <taxon>Alphaproteobacteria</taxon>
        <taxon>Rhodobacterales</taxon>
        <taxon>Paracoccaceae</taxon>
        <taxon>Lacimonas</taxon>
    </lineage>
</organism>
<dbReference type="Proteomes" id="UP001597186">
    <property type="component" value="Unassembled WGS sequence"/>
</dbReference>
<evidence type="ECO:0008006" key="3">
    <source>
        <dbReference type="Google" id="ProtNLM"/>
    </source>
</evidence>
<comment type="caution">
    <text evidence="1">The sequence shown here is derived from an EMBL/GenBank/DDBJ whole genome shotgun (WGS) entry which is preliminary data.</text>
</comment>
<evidence type="ECO:0000313" key="1">
    <source>
        <dbReference type="EMBL" id="MFD1510466.1"/>
    </source>
</evidence>
<name>A0ABW4EK03_9RHOB</name>
<dbReference type="EMBL" id="JBHUDD010000111">
    <property type="protein sequence ID" value="MFD1510466.1"/>
    <property type="molecule type" value="Genomic_DNA"/>
</dbReference>